<dbReference type="EMBL" id="JBHSGO010000034">
    <property type="protein sequence ID" value="MFC4665356.1"/>
    <property type="molecule type" value="Genomic_DNA"/>
</dbReference>
<accession>A0ABV9K6S0</accession>
<sequence>MYLCKVHAFYRFLVCNFKDNSLGSYTLFWDSIYAASSEAFDFGRVNVNEEVSDKVCFIYGEHLSKMPKIKVVSKHLGIFSVDVEGDEKMSRATVMLDTEKIGTYEAYLRVEYNDTNILYIPIKAIVQDPGNPYNLDDTHPIVELNETFDAKALIPAGWKNIAVEGTRKWMMRTTGGINANRYPAIDALGDTKGKVHALLVLPAIDFDSDVLAQGKSLFFKLATVKESGATLSLVDLTKEGVITPLLDITQSVDGDWKTIQYPIDSLPERGVRFLAFEYIGEEKTKATIYRIDDVKIDKTILSSNQVDPIPFTIAVEGQILHIKGDIERKNIILWSMEGCLITQTQTALSEISIPLPTKGAYVVQIGDKIQKVYVQ</sequence>
<keyword evidence="2" id="KW-1185">Reference proteome</keyword>
<proteinExistence type="predicted"/>
<comment type="caution">
    <text evidence="1">The sequence shown here is derived from an EMBL/GenBank/DDBJ whole genome shotgun (WGS) entry which is preliminary data.</text>
</comment>
<reference evidence="2" key="1">
    <citation type="journal article" date="2019" name="Int. J. Syst. Evol. Microbiol.">
        <title>The Global Catalogue of Microorganisms (GCM) 10K type strain sequencing project: providing services to taxonomists for standard genome sequencing and annotation.</title>
        <authorList>
            <consortium name="The Broad Institute Genomics Platform"/>
            <consortium name="The Broad Institute Genome Sequencing Center for Infectious Disease"/>
            <person name="Wu L."/>
            <person name="Ma J."/>
        </authorList>
    </citation>
    <scope>NUCLEOTIDE SEQUENCE [LARGE SCALE GENOMIC DNA]</scope>
    <source>
        <strain evidence="2">CGMCC 4.7357</strain>
    </source>
</reference>
<organism evidence="1 2">
    <name type="scientific">Falsiporphyromonas endometrii</name>
    <dbReference type="NCBI Taxonomy" id="1387297"/>
    <lineage>
        <taxon>Bacteria</taxon>
        <taxon>Pseudomonadati</taxon>
        <taxon>Bacteroidota</taxon>
        <taxon>Bacteroidia</taxon>
        <taxon>Bacteroidales</taxon>
        <taxon>Porphyromonadaceae</taxon>
        <taxon>Falsiporphyromonas</taxon>
    </lineage>
</organism>
<evidence type="ECO:0000313" key="1">
    <source>
        <dbReference type="EMBL" id="MFC4665356.1"/>
    </source>
</evidence>
<dbReference type="Proteomes" id="UP001596020">
    <property type="component" value="Unassembled WGS sequence"/>
</dbReference>
<evidence type="ECO:0000313" key="2">
    <source>
        <dbReference type="Proteomes" id="UP001596020"/>
    </source>
</evidence>
<dbReference type="RefSeq" id="WP_380077401.1">
    <property type="nucleotide sequence ID" value="NZ_JBHSGO010000034.1"/>
</dbReference>
<protein>
    <submittedName>
        <fullName evidence="1">Choice-of-anchor J domain-containing protein</fullName>
    </submittedName>
</protein>
<name>A0ABV9K6S0_9PORP</name>
<gene>
    <name evidence="1" type="ORF">ACFO3G_01800</name>
</gene>
<dbReference type="NCBIfam" id="NF038128">
    <property type="entry name" value="choice_anch_J"/>
    <property type="match status" value="1"/>
</dbReference>